<keyword evidence="2" id="KW-1185">Reference proteome</keyword>
<evidence type="ECO:0000313" key="1">
    <source>
        <dbReference type="EMBL" id="KAK8208947.1"/>
    </source>
</evidence>
<name>A0ACC3SDG3_9PEZI</name>
<dbReference type="EMBL" id="JAMKPW020000018">
    <property type="protein sequence ID" value="KAK8208947.1"/>
    <property type="molecule type" value="Genomic_DNA"/>
</dbReference>
<sequence>MSSDASQSLVEASRSPESYTIGIICALSIEKAAVEAMLDKKHPALPQPSKDENKYTFGEIGPHNAVVACLPSNLYGKASAARVAQDMKRSFPIRLGLMVGIGGGVWSQEYDIRLGDVVVSQPEGVHGGVVQYDFGKNEAGRGFQLKGHLNSPPFELLSALSELKSRHIMEDDCLPQYLEELGRKFPKMIKSSGYKHQGSVNDKLFRASYIHPAGQRTCDECGTRSDQIVARPDRPDTKPLIHYGTIASADQVMKNGLKRDDIVKAEGVICFEMEAAGLMNRFPCLVIRGISDYADSHKNDSWQPYAAATAAAYAKELLGVINPTAVSELPTIGK</sequence>
<protein>
    <submittedName>
        <fullName evidence="1">Uncharacterized protein</fullName>
    </submittedName>
</protein>
<comment type="caution">
    <text evidence="1">The sequence shown here is derived from an EMBL/GenBank/DDBJ whole genome shotgun (WGS) entry which is preliminary data.</text>
</comment>
<evidence type="ECO:0000313" key="2">
    <source>
        <dbReference type="Proteomes" id="UP001320706"/>
    </source>
</evidence>
<proteinExistence type="predicted"/>
<accession>A0ACC3SDG3</accession>
<gene>
    <name evidence="1" type="ORF">M8818_003910</name>
</gene>
<dbReference type="Proteomes" id="UP001320706">
    <property type="component" value="Unassembled WGS sequence"/>
</dbReference>
<reference evidence="1" key="1">
    <citation type="submission" date="2024-02" db="EMBL/GenBank/DDBJ databases">
        <title>Metagenome Assembled Genome of Zalaria obscura JY119.</title>
        <authorList>
            <person name="Vighnesh L."/>
            <person name="Jagadeeshwari U."/>
            <person name="Venkata Ramana C."/>
            <person name="Sasikala C."/>
        </authorList>
    </citation>
    <scope>NUCLEOTIDE SEQUENCE</scope>
    <source>
        <strain evidence="1">JY119</strain>
    </source>
</reference>
<organism evidence="1 2">
    <name type="scientific">Zalaria obscura</name>
    <dbReference type="NCBI Taxonomy" id="2024903"/>
    <lineage>
        <taxon>Eukaryota</taxon>
        <taxon>Fungi</taxon>
        <taxon>Dikarya</taxon>
        <taxon>Ascomycota</taxon>
        <taxon>Pezizomycotina</taxon>
        <taxon>Dothideomycetes</taxon>
        <taxon>Dothideomycetidae</taxon>
        <taxon>Dothideales</taxon>
        <taxon>Zalariaceae</taxon>
        <taxon>Zalaria</taxon>
    </lineage>
</organism>